<proteinExistence type="predicted"/>
<gene>
    <name evidence="8" type="ORF">PLOB_00002903</name>
</gene>
<evidence type="ECO:0000256" key="5">
    <source>
        <dbReference type="PROSITE-ProRule" id="PRU00309"/>
    </source>
</evidence>
<dbReference type="EMBL" id="CALNXK010000011">
    <property type="protein sequence ID" value="CAH3043415.1"/>
    <property type="molecule type" value="Genomic_DNA"/>
</dbReference>
<dbReference type="Pfam" id="PF05485">
    <property type="entry name" value="THAP"/>
    <property type="match status" value="1"/>
</dbReference>
<dbReference type="InterPro" id="IPR038441">
    <property type="entry name" value="THAP_Znf_sf"/>
</dbReference>
<feature type="region of interest" description="Disordered" evidence="6">
    <location>
        <begin position="274"/>
        <end position="302"/>
    </location>
</feature>
<keyword evidence="2 5" id="KW-0863">Zinc-finger</keyword>
<dbReference type="PANTHER" id="PTHR46927">
    <property type="entry name" value="AGAP005574-PA"/>
    <property type="match status" value="1"/>
</dbReference>
<protein>
    <recommendedName>
        <fullName evidence="7">THAP-type domain-containing protein</fullName>
    </recommendedName>
</protein>
<dbReference type="SMART" id="SM00692">
    <property type="entry name" value="DM3"/>
    <property type="match status" value="1"/>
</dbReference>
<comment type="caution">
    <text evidence="8">The sequence shown here is derived from an EMBL/GenBank/DDBJ whole genome shotgun (WGS) entry which is preliminary data.</text>
</comment>
<dbReference type="Proteomes" id="UP001159405">
    <property type="component" value="Unassembled WGS sequence"/>
</dbReference>
<evidence type="ECO:0000259" key="7">
    <source>
        <dbReference type="PROSITE" id="PS50950"/>
    </source>
</evidence>
<keyword evidence="3" id="KW-0862">Zinc</keyword>
<feature type="domain" description="THAP-type" evidence="7">
    <location>
        <begin position="1"/>
        <end position="87"/>
    </location>
</feature>
<dbReference type="Gene3D" id="6.20.210.20">
    <property type="entry name" value="THAP domain"/>
    <property type="match status" value="1"/>
</dbReference>
<sequence>MVFCEATNCTNRSKSKVSTFKFPADPKIREEWLKNLKRESFQPTKHSRLCENHFTMESFDESYAIKFSLDLKPGKPQLKKNAVPTIFNFANVGRDRKRRGTGQSESEVSALAKCRKLKVRQGFVSLLMLTDPHVEAHTQTEETKEEKRSCKRPSCVFTLHGNLRSKTPNSQNKYKTVGVQISPEKVEAVIQTYGRVAYDKSSQTTKISQIQVRSCQTQTLRINYRSLHVQTPTPRMLSSAVQCSLSDGGPLRVSQQQPEVPRKLEIPPTKKMEYAEEELDTGSICSDDYSSDEENLEDIKSE</sequence>
<evidence type="ECO:0000256" key="4">
    <source>
        <dbReference type="ARBA" id="ARBA00023125"/>
    </source>
</evidence>
<evidence type="ECO:0000313" key="8">
    <source>
        <dbReference type="EMBL" id="CAH3043415.1"/>
    </source>
</evidence>
<evidence type="ECO:0000256" key="6">
    <source>
        <dbReference type="SAM" id="MobiDB-lite"/>
    </source>
</evidence>
<evidence type="ECO:0000256" key="2">
    <source>
        <dbReference type="ARBA" id="ARBA00022771"/>
    </source>
</evidence>
<dbReference type="PROSITE" id="PS50950">
    <property type="entry name" value="ZF_THAP"/>
    <property type="match status" value="1"/>
</dbReference>
<reference evidence="8 9" key="1">
    <citation type="submission" date="2022-05" db="EMBL/GenBank/DDBJ databases">
        <authorList>
            <consortium name="Genoscope - CEA"/>
            <person name="William W."/>
        </authorList>
    </citation>
    <scope>NUCLEOTIDE SEQUENCE [LARGE SCALE GENOMIC DNA]</scope>
</reference>
<keyword evidence="1" id="KW-0479">Metal-binding</keyword>
<name>A0ABN8N5K5_9CNID</name>
<organism evidence="8 9">
    <name type="scientific">Porites lobata</name>
    <dbReference type="NCBI Taxonomy" id="104759"/>
    <lineage>
        <taxon>Eukaryota</taxon>
        <taxon>Metazoa</taxon>
        <taxon>Cnidaria</taxon>
        <taxon>Anthozoa</taxon>
        <taxon>Hexacorallia</taxon>
        <taxon>Scleractinia</taxon>
        <taxon>Fungiina</taxon>
        <taxon>Poritidae</taxon>
        <taxon>Porites</taxon>
    </lineage>
</organism>
<evidence type="ECO:0000256" key="1">
    <source>
        <dbReference type="ARBA" id="ARBA00022723"/>
    </source>
</evidence>
<keyword evidence="9" id="KW-1185">Reference proteome</keyword>
<evidence type="ECO:0000313" key="9">
    <source>
        <dbReference type="Proteomes" id="UP001159405"/>
    </source>
</evidence>
<dbReference type="PANTHER" id="PTHR46927:SF3">
    <property type="entry name" value="THAP-TYPE DOMAIN-CONTAINING PROTEIN"/>
    <property type="match status" value="1"/>
</dbReference>
<dbReference type="SMART" id="SM00980">
    <property type="entry name" value="THAP"/>
    <property type="match status" value="1"/>
</dbReference>
<dbReference type="SUPFAM" id="SSF57716">
    <property type="entry name" value="Glucocorticoid receptor-like (DNA-binding domain)"/>
    <property type="match status" value="1"/>
</dbReference>
<keyword evidence="4 5" id="KW-0238">DNA-binding</keyword>
<dbReference type="InterPro" id="IPR052224">
    <property type="entry name" value="THAP_domain_protein"/>
</dbReference>
<evidence type="ECO:0000256" key="3">
    <source>
        <dbReference type="ARBA" id="ARBA00022833"/>
    </source>
</evidence>
<dbReference type="InterPro" id="IPR006612">
    <property type="entry name" value="THAP_Znf"/>
</dbReference>
<accession>A0ABN8N5K5</accession>